<organism evidence="1 2">
    <name type="scientific">Araneus ventricosus</name>
    <name type="common">Orbweaver spider</name>
    <name type="synonym">Epeira ventricosa</name>
    <dbReference type="NCBI Taxonomy" id="182803"/>
    <lineage>
        <taxon>Eukaryota</taxon>
        <taxon>Metazoa</taxon>
        <taxon>Ecdysozoa</taxon>
        <taxon>Arthropoda</taxon>
        <taxon>Chelicerata</taxon>
        <taxon>Arachnida</taxon>
        <taxon>Araneae</taxon>
        <taxon>Araneomorphae</taxon>
        <taxon>Entelegynae</taxon>
        <taxon>Araneoidea</taxon>
        <taxon>Araneidae</taxon>
        <taxon>Araneus</taxon>
    </lineage>
</organism>
<evidence type="ECO:0000313" key="2">
    <source>
        <dbReference type="Proteomes" id="UP000499080"/>
    </source>
</evidence>
<comment type="caution">
    <text evidence="1">The sequence shown here is derived from an EMBL/GenBank/DDBJ whole genome shotgun (WGS) entry which is preliminary data.</text>
</comment>
<sequence length="115" mass="12870">MRAVWDGRRNFEPRTDDGLGHLSWHHKFDPQSRIGIVPGSHKRRIFGGIEFRTRNLPSGHRVPYSNILSPWIPSNMGTRSGPTQCGDSRFPWGHNNDNAAWLTGPSPMTGQAVVA</sequence>
<keyword evidence="2" id="KW-1185">Reference proteome</keyword>
<dbReference type="EMBL" id="BGPR01000235">
    <property type="protein sequence ID" value="GBM06888.1"/>
    <property type="molecule type" value="Genomic_DNA"/>
</dbReference>
<proteinExistence type="predicted"/>
<gene>
    <name evidence="1" type="ORF">AVEN_147830_1</name>
</gene>
<accession>A0A4Y2CT74</accession>
<dbReference type="Proteomes" id="UP000499080">
    <property type="component" value="Unassembled WGS sequence"/>
</dbReference>
<evidence type="ECO:0000313" key="1">
    <source>
        <dbReference type="EMBL" id="GBM06888.1"/>
    </source>
</evidence>
<dbReference type="AlphaFoldDB" id="A0A4Y2CT74"/>
<name>A0A4Y2CT74_ARAVE</name>
<reference evidence="1 2" key="1">
    <citation type="journal article" date="2019" name="Sci. Rep.">
        <title>Orb-weaving spider Araneus ventricosus genome elucidates the spidroin gene catalogue.</title>
        <authorList>
            <person name="Kono N."/>
            <person name="Nakamura H."/>
            <person name="Ohtoshi R."/>
            <person name="Moran D.A.P."/>
            <person name="Shinohara A."/>
            <person name="Yoshida Y."/>
            <person name="Fujiwara M."/>
            <person name="Mori M."/>
            <person name="Tomita M."/>
            <person name="Arakawa K."/>
        </authorList>
    </citation>
    <scope>NUCLEOTIDE SEQUENCE [LARGE SCALE GENOMIC DNA]</scope>
</reference>
<protein>
    <submittedName>
        <fullName evidence="1">Uncharacterized protein</fullName>
    </submittedName>
</protein>